<dbReference type="Proteomes" id="UP000789396">
    <property type="component" value="Unassembled WGS sequence"/>
</dbReference>
<protein>
    <submittedName>
        <fullName evidence="2">18594_t:CDS:1</fullName>
    </submittedName>
</protein>
<reference evidence="2" key="1">
    <citation type="submission" date="2021-06" db="EMBL/GenBank/DDBJ databases">
        <authorList>
            <person name="Kallberg Y."/>
            <person name="Tangrot J."/>
            <person name="Rosling A."/>
        </authorList>
    </citation>
    <scope>NUCLEOTIDE SEQUENCE</scope>
    <source>
        <strain evidence="2">IN212</strain>
    </source>
</reference>
<proteinExistence type="predicted"/>
<evidence type="ECO:0000313" key="3">
    <source>
        <dbReference type="Proteomes" id="UP000789396"/>
    </source>
</evidence>
<comment type="caution">
    <text evidence="2">The sequence shown here is derived from an EMBL/GenBank/DDBJ whole genome shotgun (WGS) entry which is preliminary data.</text>
</comment>
<name>A0A9N9JGG1_9GLOM</name>
<dbReference type="InterPro" id="IPR006571">
    <property type="entry name" value="TLDc_dom"/>
</dbReference>
<evidence type="ECO:0000259" key="1">
    <source>
        <dbReference type="PROSITE" id="PS51886"/>
    </source>
</evidence>
<dbReference type="PROSITE" id="PS51886">
    <property type="entry name" value="TLDC"/>
    <property type="match status" value="1"/>
</dbReference>
<accession>A0A9N9JGG1</accession>
<dbReference type="EMBL" id="CAJVPZ010050314">
    <property type="protein sequence ID" value="CAG8777380.1"/>
    <property type="molecule type" value="Genomic_DNA"/>
</dbReference>
<dbReference type="AlphaFoldDB" id="A0A9N9JGG1"/>
<dbReference type="OrthoDB" id="2375172at2759"/>
<gene>
    <name evidence="2" type="ORF">RFULGI_LOCUS15529</name>
</gene>
<feature type="non-terminal residue" evidence="2">
    <location>
        <position position="414"/>
    </location>
</feature>
<feature type="domain" description="TLDc" evidence="1">
    <location>
        <begin position="1"/>
        <end position="118"/>
    </location>
</feature>
<keyword evidence="3" id="KW-1185">Reference proteome</keyword>
<organism evidence="2 3">
    <name type="scientific">Racocetra fulgida</name>
    <dbReference type="NCBI Taxonomy" id="60492"/>
    <lineage>
        <taxon>Eukaryota</taxon>
        <taxon>Fungi</taxon>
        <taxon>Fungi incertae sedis</taxon>
        <taxon>Mucoromycota</taxon>
        <taxon>Glomeromycotina</taxon>
        <taxon>Glomeromycetes</taxon>
        <taxon>Diversisporales</taxon>
        <taxon>Gigasporaceae</taxon>
        <taxon>Racocetra</taxon>
    </lineage>
</organism>
<feature type="non-terminal residue" evidence="2">
    <location>
        <position position="1"/>
    </location>
</feature>
<evidence type="ECO:0000313" key="2">
    <source>
        <dbReference type="EMBL" id="CAG8777380.1"/>
    </source>
</evidence>
<sequence>DKDNTVIVLKVEKTGEILGGYNPLNWERIRGRKYKKTDASFIFSLKINEKSSSKLSRVKNEDVAICCMEDFRPSFGYFDLYMSSKDEKVWGCSKANYEKEIKIAGEFLIEDYEVFQLSYNKDIRLLTDPTNFSAKSDIRLLTDPANFSAKSKSEKKHNVVYNNKDISLLTNSANFLAKSKSEEKHNLIYDNIFDILNCIELLEPCITIKSKSNSGYKNCADYLTITSDSNFMSVRVAVSQGITSTACDNIERLLSLLNKQKTAIYNLLDKQHVYAVGPDFQKGYSVPCIACWTIEPISKSIIKQLSALFDHEFEIIIHVNSNVGNQDKILDKHLNSNNGDDGGSKMINPFIQVSSVEIIDTYLWANISTDEHRSNNVLEFSIDLFNCGVGEMLSEICQLSHGFVGYYLDSIRIG</sequence>